<evidence type="ECO:0000256" key="6">
    <source>
        <dbReference type="ARBA" id="ARBA00023065"/>
    </source>
</evidence>
<evidence type="ECO:0000256" key="7">
    <source>
        <dbReference type="ARBA" id="ARBA00023136"/>
    </source>
</evidence>
<keyword evidence="2" id="KW-0813">Transport</keyword>
<name>A0ABP0UY86_9BRYO</name>
<evidence type="ECO:0000256" key="2">
    <source>
        <dbReference type="ARBA" id="ARBA00022448"/>
    </source>
</evidence>
<dbReference type="InterPro" id="IPR044669">
    <property type="entry name" value="YneE/VCCN1/2-like"/>
</dbReference>
<keyword evidence="6" id="KW-0406">Ion transport</keyword>
<feature type="transmembrane region" description="Helical" evidence="8">
    <location>
        <begin position="73"/>
        <end position="91"/>
    </location>
</feature>
<evidence type="ECO:0000313" key="9">
    <source>
        <dbReference type="EMBL" id="CAK9233556.1"/>
    </source>
</evidence>
<evidence type="ECO:0000313" key="10">
    <source>
        <dbReference type="Proteomes" id="UP001497512"/>
    </source>
</evidence>
<feature type="transmembrane region" description="Helical" evidence="8">
    <location>
        <begin position="25"/>
        <end position="53"/>
    </location>
</feature>
<dbReference type="Pfam" id="PF25539">
    <property type="entry name" value="Bestrophin_2"/>
    <property type="match status" value="1"/>
</dbReference>
<organism evidence="9 10">
    <name type="scientific">Sphagnum troendelagicum</name>
    <dbReference type="NCBI Taxonomy" id="128251"/>
    <lineage>
        <taxon>Eukaryota</taxon>
        <taxon>Viridiplantae</taxon>
        <taxon>Streptophyta</taxon>
        <taxon>Embryophyta</taxon>
        <taxon>Bryophyta</taxon>
        <taxon>Sphagnophytina</taxon>
        <taxon>Sphagnopsida</taxon>
        <taxon>Sphagnales</taxon>
        <taxon>Sphagnaceae</taxon>
        <taxon>Sphagnum</taxon>
    </lineage>
</organism>
<accession>A0ABP0UY86</accession>
<protein>
    <submittedName>
        <fullName evidence="9">Uncharacterized protein</fullName>
    </submittedName>
</protein>
<evidence type="ECO:0000256" key="3">
    <source>
        <dbReference type="ARBA" id="ARBA00022475"/>
    </source>
</evidence>
<dbReference type="PANTHER" id="PTHR33281">
    <property type="entry name" value="UPF0187 PROTEIN YNEE"/>
    <property type="match status" value="1"/>
</dbReference>
<proteinExistence type="predicted"/>
<reference evidence="9" key="1">
    <citation type="submission" date="2024-02" db="EMBL/GenBank/DDBJ databases">
        <authorList>
            <consortium name="ELIXIR-Norway"/>
            <consortium name="Elixir Norway"/>
        </authorList>
    </citation>
    <scope>NUCLEOTIDE SEQUENCE</scope>
</reference>
<evidence type="ECO:0000256" key="1">
    <source>
        <dbReference type="ARBA" id="ARBA00004651"/>
    </source>
</evidence>
<dbReference type="PANTHER" id="PTHR33281:SF19">
    <property type="entry name" value="VOLTAGE-DEPENDENT ANION CHANNEL-FORMING PROTEIN YNEE"/>
    <property type="match status" value="1"/>
</dbReference>
<sequence length="354" mass="40526">MHRNIVYGHSEWETHKCCWRHCRHFFTILASGVNAISLGPPVFTCTLIAILVAGFNQAVVDRRFPHWVPLLRVAPLPFELTSPVVALLLVFRTNASYGRFDEARKAWGSNVNRTRDLARQVLSWIRSPADAEKVDCLLRHIKAYSYCLKHHLTQENTLREDLKGVLEHREVEAVMASKHSPNYVLQVISELINQSELSQWEKIRMDENITQFHDNVGACERIFKTPIPISYTHVTSRILLIWHMTLPLALWESCDWLMIPVTFLSALAMFYIEEVGVMIEEPFCILALKAISDGVAESLDGLVCSHREASFRWSCCSFQPIIKEDSHVAVMIHSANNPRSEMNQKVKLQPDHSS</sequence>
<evidence type="ECO:0000256" key="4">
    <source>
        <dbReference type="ARBA" id="ARBA00022692"/>
    </source>
</evidence>
<comment type="subcellular location">
    <subcellularLocation>
        <location evidence="1">Cell membrane</location>
        <topology evidence="1">Multi-pass membrane protein</topology>
    </subcellularLocation>
</comment>
<dbReference type="Proteomes" id="UP001497512">
    <property type="component" value="Chromosome 8"/>
</dbReference>
<gene>
    <name evidence="9" type="ORF">CSSPTR1EN2_LOCUS21545</name>
</gene>
<evidence type="ECO:0000256" key="8">
    <source>
        <dbReference type="SAM" id="Phobius"/>
    </source>
</evidence>
<keyword evidence="5 8" id="KW-1133">Transmembrane helix</keyword>
<keyword evidence="4 8" id="KW-0812">Transmembrane</keyword>
<keyword evidence="10" id="KW-1185">Reference proteome</keyword>
<keyword evidence="7 8" id="KW-0472">Membrane</keyword>
<evidence type="ECO:0000256" key="5">
    <source>
        <dbReference type="ARBA" id="ARBA00022989"/>
    </source>
</evidence>
<keyword evidence="3" id="KW-1003">Cell membrane</keyword>
<dbReference type="EMBL" id="OZ019900">
    <property type="protein sequence ID" value="CAK9233556.1"/>
    <property type="molecule type" value="Genomic_DNA"/>
</dbReference>